<dbReference type="Gene3D" id="3.30.559.10">
    <property type="entry name" value="Chloramphenicol acetyltransferase-like domain"/>
    <property type="match status" value="6"/>
</dbReference>
<dbReference type="SUPFAM" id="SSF53474">
    <property type="entry name" value="alpha/beta-Hydrolases"/>
    <property type="match status" value="1"/>
</dbReference>
<dbReference type="InterPro" id="IPR001242">
    <property type="entry name" value="Condensation_dom"/>
</dbReference>
<organism evidence="6 7">
    <name type="scientific">Nitrosomonas communis</name>
    <dbReference type="NCBI Taxonomy" id="44574"/>
    <lineage>
        <taxon>Bacteria</taxon>
        <taxon>Pseudomonadati</taxon>
        <taxon>Pseudomonadota</taxon>
        <taxon>Betaproteobacteria</taxon>
        <taxon>Nitrosomonadales</taxon>
        <taxon>Nitrosomonadaceae</taxon>
        <taxon>Nitrosomonas</taxon>
    </lineage>
</organism>
<proteinExistence type="inferred from homology"/>
<dbReference type="CDD" id="cd17649">
    <property type="entry name" value="A_NRPS_PvdJ-like"/>
    <property type="match status" value="3"/>
</dbReference>
<dbReference type="InterPro" id="IPR020802">
    <property type="entry name" value="TesA-like"/>
</dbReference>
<dbReference type="InterPro" id="IPR045851">
    <property type="entry name" value="AMP-bd_C_sf"/>
</dbReference>
<dbReference type="RefSeq" id="WP_046850523.1">
    <property type="nucleotide sequence ID" value="NZ_CP011451.1"/>
</dbReference>
<dbReference type="CDD" id="cd19531">
    <property type="entry name" value="LCL_NRPS-like"/>
    <property type="match status" value="1"/>
</dbReference>
<dbReference type="FunFam" id="3.40.50.12780:FF:000012">
    <property type="entry name" value="Non-ribosomal peptide synthetase"/>
    <property type="match status" value="3"/>
</dbReference>
<dbReference type="InterPro" id="IPR001031">
    <property type="entry name" value="Thioesterase"/>
</dbReference>
<dbReference type="Pfam" id="PF00501">
    <property type="entry name" value="AMP-binding"/>
    <property type="match status" value="4"/>
</dbReference>
<dbReference type="NCBIfam" id="TIGR01720">
    <property type="entry name" value="NRPS-para261"/>
    <property type="match status" value="2"/>
</dbReference>
<reference evidence="6 7" key="2">
    <citation type="journal article" date="2016" name="Genome Announc.">
        <title>Genome Sequence of Nitrosomonas communis Strain Nm2, a Mesophilic Ammonia-Oxidizing Bacterium Isolated from Mediterranean Soil.</title>
        <authorList>
            <person name="Kozlowski J.A."/>
            <person name="Kits K.D."/>
            <person name="Stein L.Y."/>
        </authorList>
    </citation>
    <scope>NUCLEOTIDE SEQUENCE [LARGE SCALE GENOMIC DNA]</scope>
    <source>
        <strain evidence="6 7">Nm2</strain>
    </source>
</reference>
<dbReference type="InterPro" id="IPR020806">
    <property type="entry name" value="PKS_PP-bd"/>
</dbReference>
<feature type="domain" description="Carrier" evidence="5">
    <location>
        <begin position="5116"/>
        <end position="5193"/>
    </location>
</feature>
<evidence type="ECO:0000313" key="7">
    <source>
        <dbReference type="Proteomes" id="UP000034156"/>
    </source>
</evidence>
<dbReference type="FunFam" id="3.40.50.980:FF:000001">
    <property type="entry name" value="Non-ribosomal peptide synthetase"/>
    <property type="match status" value="4"/>
</dbReference>
<dbReference type="PROSITE" id="PS50075">
    <property type="entry name" value="CARRIER"/>
    <property type="match status" value="4"/>
</dbReference>
<dbReference type="KEGG" id="nco:AAW31_12870"/>
<evidence type="ECO:0000256" key="3">
    <source>
        <dbReference type="ARBA" id="ARBA00022450"/>
    </source>
</evidence>
<protein>
    <recommendedName>
        <fullName evidence="5">Carrier domain-containing protein</fullName>
    </recommendedName>
</protein>
<dbReference type="Pfam" id="PF13193">
    <property type="entry name" value="AMP-binding_C"/>
    <property type="match status" value="4"/>
</dbReference>
<dbReference type="OrthoDB" id="8612214at2"/>
<evidence type="ECO:0000256" key="1">
    <source>
        <dbReference type="ARBA" id="ARBA00001957"/>
    </source>
</evidence>
<keyword evidence="3" id="KW-0596">Phosphopantetheine</keyword>
<dbReference type="GO" id="GO:0003824">
    <property type="term" value="F:catalytic activity"/>
    <property type="evidence" value="ECO:0007669"/>
    <property type="project" value="InterPro"/>
</dbReference>
<feature type="domain" description="Carrier" evidence="5">
    <location>
        <begin position="4034"/>
        <end position="4108"/>
    </location>
</feature>
<dbReference type="GO" id="GO:0043041">
    <property type="term" value="P:amino acid activation for nonribosomal peptide biosynthetic process"/>
    <property type="evidence" value="ECO:0007669"/>
    <property type="project" value="UniProtKB-ARBA"/>
</dbReference>
<dbReference type="InterPro" id="IPR010060">
    <property type="entry name" value="NRPS_synth"/>
</dbReference>
<dbReference type="PATRIC" id="fig|44574.3.peg.3129"/>
<dbReference type="PANTHER" id="PTHR45398:SF1">
    <property type="entry name" value="ENZYME, PUTATIVE (JCVI)-RELATED"/>
    <property type="match status" value="1"/>
</dbReference>
<dbReference type="SMART" id="SM00824">
    <property type="entry name" value="PKS_TE"/>
    <property type="match status" value="1"/>
</dbReference>
<dbReference type="GO" id="GO:0044550">
    <property type="term" value="P:secondary metabolite biosynthetic process"/>
    <property type="evidence" value="ECO:0007669"/>
    <property type="project" value="UniProtKB-ARBA"/>
</dbReference>
<dbReference type="Gene3D" id="2.30.38.10">
    <property type="entry name" value="Luciferase, Domain 3"/>
    <property type="match status" value="4"/>
</dbReference>
<dbReference type="FunFam" id="3.30.300.30:FF:000010">
    <property type="entry name" value="Enterobactin synthetase component F"/>
    <property type="match status" value="4"/>
</dbReference>
<dbReference type="Gene3D" id="3.30.559.30">
    <property type="entry name" value="Nonribosomal peptide synthetase, condensation domain"/>
    <property type="match status" value="6"/>
</dbReference>
<dbReference type="SUPFAM" id="SSF52777">
    <property type="entry name" value="CoA-dependent acyltransferases"/>
    <property type="match status" value="12"/>
</dbReference>
<dbReference type="Gene3D" id="3.30.300.30">
    <property type="match status" value="4"/>
</dbReference>
<dbReference type="SUPFAM" id="SSF47336">
    <property type="entry name" value="ACP-like"/>
    <property type="match status" value="4"/>
</dbReference>
<dbReference type="SUPFAM" id="SSF56801">
    <property type="entry name" value="Acetyl-CoA synthetase-like"/>
    <property type="match status" value="4"/>
</dbReference>
<dbReference type="InterPro" id="IPR020845">
    <property type="entry name" value="AMP-binding_CS"/>
</dbReference>
<dbReference type="Gene3D" id="3.40.50.980">
    <property type="match status" value="8"/>
</dbReference>
<dbReference type="FunFam" id="3.30.559.10:FF:000012">
    <property type="entry name" value="Non-ribosomal peptide synthetase"/>
    <property type="match status" value="1"/>
</dbReference>
<dbReference type="InterPro" id="IPR000873">
    <property type="entry name" value="AMP-dep_synth/lig_dom"/>
</dbReference>
<dbReference type="NCBIfam" id="NF003417">
    <property type="entry name" value="PRK04813.1"/>
    <property type="match status" value="4"/>
</dbReference>
<dbReference type="Gene3D" id="3.40.50.1820">
    <property type="entry name" value="alpha/beta hydrolase"/>
    <property type="match status" value="1"/>
</dbReference>
<sequence length="5495" mass="615081">MTDNNNLAQRRARLSPEQRQRLAQRLQTGKGRVQQDSIIHRRAAGEPVPLSYAQQRHWFLWQLDPHSTAYHLGGTLRLRGKLNHAALEDSFQTLIARHEALRTVFRANAQGQPEQIIQAEGHFKLTVIDLIDLPAEQRTARAHAEAIRIYTTPFDLTQGPLLRVALIRLETEEHYLVVVMHHIISDAWSNRLIIDEFAACYRAHREGQSAVLPSLSIQYADYALWQRNFLETGEKERQLTYWRNQLGETHPVLSLPTDHPRLSIGNYRAAQHDFALPSPLMARLQQKLQAQGATLFMGLLTGFQALLYRYTGQSDIRVGVPIANRHRVETENLVGCLVNTQVLRSQLDGRMSLNKILEQTREAALGAQIHQDLPFEQLVQTLQPERSLHQHPLFQMMFNHLREDYRALEQLPGLTVEEIELGGRGAQFELTLDTLERADGSFSARFTYAAELFQAETIARLGDHYLRLLEQLAERPTQCLGDVTFLSEVEQTQFKLWGVNERRYGQVEPVHHLIERQVMVRPEATALIFNDTELSYAELNRRANRLAHRLIALGIKPESRVGIAVERSIDMIVGLLAILKSGGAYVPLDPDYPRERLHHMVADSAIELLLTQNSVKDSIPEPLSGSVLVLDTLDLTDLPEDNPVITLHGEHVAYIIYTSGSTGQPKGAINRHSSLHNRLVWMQEAYPLNHEDTVLQKTPFSFDVSVWEFFWPLMYGARLAMANPGDHRDTARLVALIQQHKITTLHFVPSMLQAFMADNEVATCADLKRIICSGEALQLEMQEAVFKKLPGVKLYNLYGPTEAAIDVTHWTCRTEAFHSIPIGKPISNTKTYILDTSLNPVPQGVSGELYLGGAGLARGYLNQIGLTAERFIADPFEGQGSRLYRTGDLARWRSDGQIEYLGRVDHQVKVRGFRIELGEIEAQLLAQPDVREAVVGAKEGPSGMRLIAYVSLQTGSVVTTSELREALAQTLPDYMLPSAIVVLDGLPLNANGKVDRKRLPEPEFVSEGAYAAPEGKVEEMLARIWSEVLSLGRVGRNDNFFELGGDSILSLQIVTRARQAGWKITPRQLFERQTIAALAVLAKPVEQGVKTGFTNEVGFDAAAPVPLLPIQLDFFEQSIPAQHHWNQAVLLKSHQRLQTEWLDQALQAVVQHHRALRFSYTTQANGQWLQRATDSVAQNLLWIRYVADSEQFMALCHEAQRSLHLHEGPLLRAVLIDMADNTQRLLLIAHHLVIDGVSWRILLEDLETAYDQAMHSETIVLPEATTDYAIWSQQLQHFPATHAAEFAYWQNLTDIPVALPRDYPEGSNAMLHIDRAAMKLDQANTQALLKDAPAAYRTQVNDLLLTALGSALCQWSGHEKILIDLEGHGREDLYSDIDLSRTIGWFTSLFPVVLDPAGDLATRLKRIKECLRQVPHKGLGYGLFKYYGTEAQQRILSKLPQAQVVFNYLGQFDTSFESDSLWQLASEPSGDTMDRDALQAHDLSINSHIYEGQLCLEVSYSKARYTRANIEAFIRIFLVELESVIAHCTQGIRAVTPSDFPLLQITQGELDHLPIPIDQLEDLYPLSPMQTGMLFHSVFDTEGGAYLSQLRADIRRLSVERFRSAWQAAIDRHEILRTGFLQEGNTPLQWVAKTAELPFVIIDWRDRTMSSAAVLEQALDDLAQSEHAQGFDLKKPPLMRIAVVNLADDRYHVIMTIHHLLVDGWSTSQLLGEVLRQYGGAFPSSPRARYRDFIAWLQGHERKTAEDYWQAWLSQFNDEPTKLAGSIASPSVNEGYQQAACPLDHEFTEALIHFSRQERVTVNTLVQAAWALLLGHYTSQRMVTFGVTVAGRPTDLPGSDQMLGLFINTLPVKVELKPELAVGEWLRALQAQNLASREHEHTPLYEIQRWAGQQELFDSILVFENYPLDEAFKHDTPGGLVITNAQGREETNYPMTVSVIESHGFTLQYSYDCKYFSEETVNGIALQVERLLRQIMQSAARRLGDLVFLSKAQQGQLKAWGINEQRFTSVEPVHRLFEQQALMRPEATALIFNDTELSYAELNRRANRLAHRLIALGIKPESRVGIAVERSIDMIVGLLAILKSGGAYVPLDPDYPRERLHHMVADSAIELLLTQNSVKDSIPEPLSGNVLVLDTWDATDLPEDNPAVTLHDEHLAYIIYTSGSTGQPKGVAVAHGPLAMHVQAIGELYGMTPDDRELQFASINFDGAHERWLVPLAFGAALMPRDQEIWSADRTATEIAKHRITIACFTPSYLQQLAEFTGSAGRNLPIRSYTVGGEAMSRSSYDFVQATLQPPRIINGYGPTETVITPLIFKAYSATRFNSSYLPIGSPVGNRTAYILDAEMNQVPCGVTGELYLGGMGLARGYLNQIGLTAERFIADPFEGQGSRLYRTGDLARWRSDGQIEYLGRVDHQVKVRGFRIELGEIEAQLLAQPDVREAVVGAKEGPSGMRLIAYVSLQTGSVVTTSELREALAQTLPDYMLPSAIVVLDGLPLNANGKVDRKRLPEPEFVSEGAYAAPEGKVEEMLARIWSEVLSLGRVGRNDNFFELGGDSILSLQIVTRARQAGWKITPRQLFERQTIAALAVLAKPVEQGVKTGFTNEVGFDAAAPVPLLPIQLDFFEQSIPAQHHWNQAVLLKSHQRLQTEWLDQALQAVVQHHRALRFSYTTQANGQWLQRATDSVAQNLLWIRYVADSEQFMALCHEAQRSLHLHEGPLLRAVLIDMADNTQRLLLIAHHLVIDGVSWRILLEDLETAYDQAMHSETIVLPEATTDYAIWSQQLQHFPATHAAEFAYWQNLTDIPVALPRDYPEGSNAMLHIDRAAMKLDQANTQALLKDAPAAYRTQVNDLLLTALGSALCQWSGHEKILIDLEGHGREDLYSDIDLSRTIGWFTSLFPVVLDPAGDLATRLKRIKECLRQVPHKGLGYGLFKYYGTEAQQRILSKLPQAQVVFNYLGQFDTSFESDSLWQLASEPSGDTMDRDALQAHDLSINSHIYEGQLCLEVSYSKARYTRANIEAFIRIFLVELESVIAHCTQGIRAVTPSDFPLLQITQGELDHLPIPIDQLEDLYPLSPMQTGMLFHSVFDTEGGAYLSQLRADIRRLSVERFRSAWQAAIDRHEILRTGFLQEGNTPLQWVAKTAELPFVIIDWRDRTMSSAAVLEQALDDLAQSEHAQGFDLKKPPLMRIAVVNLADDRYHVIMTIHHLLVDGWSTSQLLGEVLRQYGGAFPSSPRARYRDFIAWLQGHERKTAEDYWQAWLSQFNDEPTKLAGSIASPSVNEGYQQAACPLDHEFTEALIHFSRQERVTVNTLVQAAWALLLGHYTSQRMVTFGVTVAGRPTDLPGSDQMLGLFINTLPVKVELKPELAVGEWLRALQAQNLASREHEHTPLYEIQRWAGQQELFDSILVFENYPLDEAFKHDTPGGLVITNAQGREETNYPMTVSVIESHGFTLQYSYDCKYFSEETVNGIALQVERLLRQIMQSAARRLGDLVFLSKAQQGQLKAWGINEQRFTSVEPVHRLFEQQALMRPEATALIFNDTELSYAELNRRANRLAHRLITLGIRPESRVGIAVERSIDMIVGVLAILKAGGVYVPLDPNYPRERLHHMVADSAIELLLTQSILRVQIPEPISGHVLELDKLDLIYSPEDNPTVTLHGEHLAYIIYTSGSTGQPKGVAVAHHALVEHALIAVEFFKLSSRDRMLQFSTINFDGFIEQLFPPLCVGATIVLRGSALWDSETFYHELIDKRITVADLTTAYWFLLVQDFAKEGPRDFGALRQVHAGGEAMSPEGIKAWRQAGLEGITLLNTYGPTEAIVTATIADCGGSTGGTQDYGQEPAVTIGKPLPARHIYLLDANLIPVLPGVAGELYIGGELLARGYFNRAGLTAERFVADPFREQGGRIYRTGDLARWRPDGQIEYLGRVDHQVKIRGFRIELGEIETQLLHQPAVREAVVVAKDGPNGTRLAAYVSLHAGSTSTLTTEALREALAQTLPDYMLPSAIVVLENLPLNANGKVDRKRLPEPELVSDKQYAAPEGEVEKTLAAIWAEGLALGRVGRNDNFFELGGDSILSLQIVTKARRAGWKITPRQLFERQTIAALAPVAEPLSESMGETPSLIPLFERARLEDYLDESLLATLPFSNDDVEDIYPLSPTQEGMLFHTLEAPGTGLYVNQISVEVEGLDTPRLAQAWQAMIARHPVLRTGFLWQTGLARPLQIVFKQSEAPVIHLDWRDKDNLEECLIAYADQELKREFDFLHPPLARLSLIRLDDKRHQLIWTKHHILVDGWGDSMLISDWLRCYNRETLPPAGPGYGVYVRWLAKQTSQAAQHFWQTELSSTDGPTLLAESVPKIEKNKNQSGFAQIYTCLSPEETRRLQAFVQQARVTLNTFVQAAWALLLQRYTGKQTVIFGATVAGRPPSLPRADEILGLFINMIPVPVTRRSELTVSEYLQSLQQMNARLRDHEHSALADVQRWAGFPGQPLFDSIIVFENYPIDASLRNNELYGLRFGEIAGKGLTGYAMDLQVTVGDTLDIEYAYGCHDFTDEFVIELRSHMECLMREMMTYPQRVVGELRGLAKEKLNRLLMLRSDTETMSNWPQSYQPVHYLIEHNAVHQPDAIALLMGEQEMTYAELNRRANQLAHRLIQLGAKPEIRFGVAMERSLDVIVTLLAILKSGAAYVPLDIDYPSDRLAFMMRDSALSLLITQSKTLAKLQFNATVPVPILVLDTIELEAEQVCNPEIPVHEHNLAYVIYTSGSTGLPKGVAVTHGPLAMHCQATARIYEMTPRSCELLFMSFSFDGAHERWLTALTVGAGLAVRDQELWTAEQTYDALRHYGITNAAFPPAYLGQVAEWANPRNDPPPVELYVFGGEAMPKASYDLIRQTLRPQMLINGYGPTETVVTPLIWKTDANNSFECAYAPIGRPVGERAVYVLDVDMQPVPMGIVGELYIGGYGLARGYLGRAGLTAERFIADPFDQKGGRLYRTGDLVRWLEDGNIEYIGRADHQVKIRGFRIELGEIEARIREAVGVAEAAVTVHPAASGAQLVAYIVPAKQDVTKQSSQHLIAQLRQSLGERLPEYMLPAHFITLTNLPRLPSGKLDRKALPEPDCLPGAHYQAPSTLEARLIANIWQEVLGVERVGETDNFFALGGDSLSSLKVMARMRSLTDVKLDFKLRDLIQRPTIVGLLGLDKRSQPNQGLLMLNQAADDGRTQPLFCLHAGLGTVFDYQPLARRLQGLRTVYGLPCRMLADSAHRDTSLNQMAEDYCRMIRAVQPEGPYHLLGWSLGGTLAAMIAALLEDAGQTVAFLGLIDLYVPGTESPQQDDWRQDFTDFVSVAIPGVTPNVALQTTLASQSSQSVGAVSKQVIVDLLESVLAIRQAESRTNGQTAMQGYAEMGTEELANIFLVARHLKMLSLQTSALRPLKCQTTCWWATTREMNDRLVLEQQIKPAEIHSVEIEADHFDIVRSESLLLEIRSELEQIIHAPDTPDNLTSAMA</sequence>
<keyword evidence="4" id="KW-0597">Phosphoprotein</keyword>
<evidence type="ECO:0000313" key="6">
    <source>
        <dbReference type="EMBL" id="AKH38483.1"/>
    </source>
</evidence>
<accession>A0A0F7KH83</accession>
<dbReference type="EMBL" id="CP011451">
    <property type="protein sequence ID" value="AKH38483.1"/>
    <property type="molecule type" value="Genomic_DNA"/>
</dbReference>
<dbReference type="SMART" id="SM00823">
    <property type="entry name" value="PKS_PP"/>
    <property type="match status" value="3"/>
</dbReference>
<evidence type="ECO:0000259" key="5">
    <source>
        <dbReference type="PROSITE" id="PS50075"/>
    </source>
</evidence>
<dbReference type="InterPro" id="IPR029058">
    <property type="entry name" value="AB_hydrolase_fold"/>
</dbReference>
<dbReference type="NCBIfam" id="NF004282">
    <property type="entry name" value="PRK05691.1"/>
    <property type="match status" value="6"/>
</dbReference>
<dbReference type="GO" id="GO:0031177">
    <property type="term" value="F:phosphopantetheine binding"/>
    <property type="evidence" value="ECO:0007669"/>
    <property type="project" value="InterPro"/>
</dbReference>
<feature type="domain" description="Carrier" evidence="5">
    <location>
        <begin position="2518"/>
        <end position="2592"/>
    </location>
</feature>
<dbReference type="InterPro" id="IPR036736">
    <property type="entry name" value="ACP-like_sf"/>
</dbReference>
<dbReference type="FunFam" id="2.30.38.10:FF:000001">
    <property type="entry name" value="Non-ribosomal peptide synthetase PvdI"/>
    <property type="match status" value="4"/>
</dbReference>
<dbReference type="InterPro" id="IPR023213">
    <property type="entry name" value="CAT-like_dom_sf"/>
</dbReference>
<dbReference type="InterPro" id="IPR025110">
    <property type="entry name" value="AMP-bd_C"/>
</dbReference>
<dbReference type="InterPro" id="IPR009081">
    <property type="entry name" value="PP-bd_ACP"/>
</dbReference>
<dbReference type="InterPro" id="IPR006162">
    <property type="entry name" value="Ppantetheine_attach_site"/>
</dbReference>
<keyword evidence="7" id="KW-1185">Reference proteome</keyword>
<name>A0A0F7KH83_9PROT</name>
<dbReference type="FunFam" id="3.40.50.980:FF:000002">
    <property type="entry name" value="Enterobactin synthetase component F"/>
    <property type="match status" value="1"/>
</dbReference>
<evidence type="ECO:0000256" key="2">
    <source>
        <dbReference type="ARBA" id="ARBA00006432"/>
    </source>
</evidence>
<dbReference type="PROSITE" id="PS00012">
    <property type="entry name" value="PHOSPHOPANTETHEINE"/>
    <property type="match status" value="3"/>
</dbReference>
<reference evidence="7" key="1">
    <citation type="submission" date="2015-05" db="EMBL/GenBank/DDBJ databases">
        <title>Draft genome of Nitrosomonas communis strain Nm2.</title>
        <authorList>
            <person name="Kozlowski J.A."/>
            <person name="Kits K.D."/>
            <person name="Stein L.Y."/>
        </authorList>
    </citation>
    <scope>NUCLEOTIDE SEQUENCE [LARGE SCALE GENOMIC DNA]</scope>
    <source>
        <strain evidence="7">Nm2</strain>
    </source>
</reference>
<evidence type="ECO:0000256" key="4">
    <source>
        <dbReference type="ARBA" id="ARBA00022553"/>
    </source>
</evidence>
<dbReference type="PROSITE" id="PS00455">
    <property type="entry name" value="AMP_BINDING"/>
    <property type="match status" value="4"/>
</dbReference>
<dbReference type="FunFam" id="1.10.1200.10:FF:000005">
    <property type="entry name" value="Nonribosomal peptide synthetase 1"/>
    <property type="match status" value="3"/>
</dbReference>
<dbReference type="CDD" id="cd19534">
    <property type="entry name" value="E_NRPS"/>
    <property type="match status" value="2"/>
</dbReference>
<dbReference type="CDD" id="cd17646">
    <property type="entry name" value="A_NRPS_AB3403-like"/>
    <property type="match status" value="1"/>
</dbReference>
<dbReference type="Pfam" id="PF00668">
    <property type="entry name" value="Condensation"/>
    <property type="match status" value="6"/>
</dbReference>
<dbReference type="Gene3D" id="1.10.1200.10">
    <property type="entry name" value="ACP-like"/>
    <property type="match status" value="4"/>
</dbReference>
<dbReference type="Pfam" id="PF00975">
    <property type="entry name" value="Thioesterase"/>
    <property type="match status" value="1"/>
</dbReference>
<dbReference type="Pfam" id="PF00550">
    <property type="entry name" value="PP-binding"/>
    <property type="match status" value="4"/>
</dbReference>
<gene>
    <name evidence="6" type="ORF">AAW31_12870</name>
</gene>
<dbReference type="PANTHER" id="PTHR45398">
    <property type="match status" value="1"/>
</dbReference>
<feature type="domain" description="Carrier" evidence="5">
    <location>
        <begin position="1012"/>
        <end position="1086"/>
    </location>
</feature>
<dbReference type="Proteomes" id="UP000034156">
    <property type="component" value="Chromosome"/>
</dbReference>
<comment type="cofactor">
    <cofactor evidence="1">
        <name>pantetheine 4'-phosphate</name>
        <dbReference type="ChEBI" id="CHEBI:47942"/>
    </cofactor>
</comment>
<dbReference type="CDD" id="cd19543">
    <property type="entry name" value="DCL_NRPS"/>
    <property type="match status" value="2"/>
</dbReference>
<comment type="similarity">
    <text evidence="2">Belongs to the ATP-dependent AMP-binding enzyme family.</text>
</comment>
<dbReference type="NCBIfam" id="TIGR01733">
    <property type="entry name" value="AA-adenyl-dom"/>
    <property type="match status" value="4"/>
</dbReference>
<dbReference type="InterPro" id="IPR010071">
    <property type="entry name" value="AA_adenyl_dom"/>
</dbReference>